<dbReference type="STRING" id="1127699.HMPREF9151_00168"/>
<name>L1NKK5_9BACT</name>
<proteinExistence type="predicted"/>
<evidence type="ECO:0000256" key="1">
    <source>
        <dbReference type="SAM" id="MobiDB-lite"/>
    </source>
</evidence>
<gene>
    <name evidence="2" type="ORF">HMPREF9151_00168</name>
</gene>
<dbReference type="Proteomes" id="UP000010433">
    <property type="component" value="Unassembled WGS sequence"/>
</dbReference>
<keyword evidence="3" id="KW-1185">Reference proteome</keyword>
<accession>L1NKK5</accession>
<dbReference type="EMBL" id="AMEP01000019">
    <property type="protein sequence ID" value="EKY03903.1"/>
    <property type="molecule type" value="Genomic_DNA"/>
</dbReference>
<feature type="compositionally biased region" description="Acidic residues" evidence="1">
    <location>
        <begin position="46"/>
        <end position="66"/>
    </location>
</feature>
<comment type="caution">
    <text evidence="2">The sequence shown here is derived from an EMBL/GenBank/DDBJ whole genome shotgun (WGS) entry which is preliminary data.</text>
</comment>
<dbReference type="AlphaFoldDB" id="L1NKK5"/>
<dbReference type="PATRIC" id="fig|1127699.3.peg.148"/>
<dbReference type="HOGENOM" id="CLU_179299_2_0_10"/>
<protein>
    <submittedName>
        <fullName evidence="2">Uncharacterized protein</fullName>
    </submittedName>
</protein>
<reference evidence="2 3" key="1">
    <citation type="submission" date="2012-05" db="EMBL/GenBank/DDBJ databases">
        <authorList>
            <person name="Weinstock G."/>
            <person name="Sodergren E."/>
            <person name="Lobos E.A."/>
            <person name="Fulton L."/>
            <person name="Fulton R."/>
            <person name="Courtney L."/>
            <person name="Fronick C."/>
            <person name="O'Laughlin M."/>
            <person name="Godfrey J."/>
            <person name="Wilson R.M."/>
            <person name="Miner T."/>
            <person name="Farmer C."/>
            <person name="Delehaunty K."/>
            <person name="Cordes M."/>
            <person name="Minx P."/>
            <person name="Tomlinson C."/>
            <person name="Chen J."/>
            <person name="Wollam A."/>
            <person name="Pepin K.H."/>
            <person name="Bhonagiri V."/>
            <person name="Zhang X."/>
            <person name="Suruliraj S."/>
            <person name="Warren W."/>
            <person name="Mitreva M."/>
            <person name="Mardis E.R."/>
            <person name="Wilson R.K."/>
        </authorList>
    </citation>
    <scope>NUCLEOTIDE SEQUENCE [LARGE SCALE GENOMIC DNA]</scope>
    <source>
        <strain evidence="2 3">F0055</strain>
    </source>
</reference>
<dbReference type="RefSeq" id="WP_009162649.1">
    <property type="nucleotide sequence ID" value="NZ_KB290999.1"/>
</dbReference>
<evidence type="ECO:0000313" key="2">
    <source>
        <dbReference type="EMBL" id="EKY03903.1"/>
    </source>
</evidence>
<organism evidence="2 3">
    <name type="scientific">Hoylesella saccharolytica F0055</name>
    <dbReference type="NCBI Taxonomy" id="1127699"/>
    <lineage>
        <taxon>Bacteria</taxon>
        <taxon>Pseudomonadati</taxon>
        <taxon>Bacteroidota</taxon>
        <taxon>Bacteroidia</taxon>
        <taxon>Bacteroidales</taxon>
        <taxon>Prevotellaceae</taxon>
        <taxon>Hoylesella</taxon>
    </lineage>
</organism>
<feature type="region of interest" description="Disordered" evidence="1">
    <location>
        <begin position="37"/>
        <end position="66"/>
    </location>
</feature>
<sequence>MKKIIKDAKTFAQEKVPYVVPQCTVIHIEEERFFCTSLHPGKDGSTEDDWEDDEDTDGEADLDIGM</sequence>
<evidence type="ECO:0000313" key="3">
    <source>
        <dbReference type="Proteomes" id="UP000010433"/>
    </source>
</evidence>